<dbReference type="EMBL" id="MCFE01000200">
    <property type="protein sequence ID" value="ORX94614.1"/>
    <property type="molecule type" value="Genomic_DNA"/>
</dbReference>
<feature type="compositionally biased region" description="Basic and acidic residues" evidence="10">
    <location>
        <begin position="1111"/>
        <end position="1124"/>
    </location>
</feature>
<feature type="compositionally biased region" description="Polar residues" evidence="10">
    <location>
        <begin position="1282"/>
        <end position="1291"/>
    </location>
</feature>
<dbReference type="InterPro" id="IPR008271">
    <property type="entry name" value="Ser/Thr_kinase_AS"/>
</dbReference>
<evidence type="ECO:0000256" key="8">
    <source>
        <dbReference type="ARBA" id="ARBA00022777"/>
    </source>
</evidence>
<accession>A0A1Y1YAH9</accession>
<dbReference type="SMART" id="SM00220">
    <property type="entry name" value="S_TKc"/>
    <property type="match status" value="1"/>
</dbReference>
<keyword evidence="7" id="KW-0547">Nucleotide-binding</keyword>
<dbReference type="GO" id="GO:0005634">
    <property type="term" value="C:nucleus"/>
    <property type="evidence" value="ECO:0007669"/>
    <property type="project" value="TreeGrafter"/>
</dbReference>
<feature type="compositionally biased region" description="Low complexity" evidence="10">
    <location>
        <begin position="587"/>
        <end position="603"/>
    </location>
</feature>
<dbReference type="FunFam" id="1.10.510.10:FF:000380">
    <property type="entry name" value="Serine/threonine-protein kinase ppk15"/>
    <property type="match status" value="1"/>
</dbReference>
<feature type="compositionally biased region" description="Polar residues" evidence="10">
    <location>
        <begin position="1066"/>
        <end position="1075"/>
    </location>
</feature>
<evidence type="ECO:0000256" key="5">
    <source>
        <dbReference type="ARBA" id="ARBA00022553"/>
    </source>
</evidence>
<feature type="compositionally biased region" description="Polar residues" evidence="10">
    <location>
        <begin position="1097"/>
        <end position="1109"/>
    </location>
</feature>
<feature type="compositionally biased region" description="Basic and acidic residues" evidence="10">
    <location>
        <begin position="764"/>
        <end position="774"/>
    </location>
</feature>
<dbReference type="InParanoid" id="A0A1Y1YAH9"/>
<dbReference type="Gene3D" id="1.10.510.10">
    <property type="entry name" value="Transferase(Phosphotransferase) domain 1"/>
    <property type="match status" value="1"/>
</dbReference>
<feature type="region of interest" description="Disordered" evidence="10">
    <location>
        <begin position="1194"/>
        <end position="1214"/>
    </location>
</feature>
<dbReference type="InterPro" id="IPR011009">
    <property type="entry name" value="Kinase-like_dom_sf"/>
</dbReference>
<dbReference type="CDD" id="cd14212">
    <property type="entry name" value="PKc_YAK1"/>
    <property type="match status" value="1"/>
</dbReference>
<keyword evidence="4" id="KW-0723">Serine/threonine-protein kinase</keyword>
<feature type="region of interest" description="Disordered" evidence="10">
    <location>
        <begin position="112"/>
        <end position="133"/>
    </location>
</feature>
<keyword evidence="9" id="KW-0067">ATP-binding</keyword>
<dbReference type="SUPFAM" id="SSF56112">
    <property type="entry name" value="Protein kinase-like (PK-like)"/>
    <property type="match status" value="1"/>
</dbReference>
<feature type="compositionally biased region" description="Polar residues" evidence="10">
    <location>
        <begin position="1128"/>
        <end position="1140"/>
    </location>
</feature>
<feature type="region of interest" description="Disordered" evidence="10">
    <location>
        <begin position="1265"/>
        <end position="1291"/>
    </location>
</feature>
<feature type="compositionally biased region" description="Polar residues" evidence="10">
    <location>
        <begin position="775"/>
        <end position="790"/>
    </location>
</feature>
<dbReference type="InterPro" id="IPR000719">
    <property type="entry name" value="Prot_kinase_dom"/>
</dbReference>
<keyword evidence="8" id="KW-0418">Kinase</keyword>
<keyword evidence="6" id="KW-0808">Transferase</keyword>
<dbReference type="PANTHER" id="PTHR24058">
    <property type="entry name" value="DUAL SPECIFICITY PROTEIN KINASE"/>
    <property type="match status" value="1"/>
</dbReference>
<dbReference type="InterPro" id="IPR050494">
    <property type="entry name" value="Ser_Thr_dual-spec_kinase"/>
</dbReference>
<name>A0A1Y1YAH9_9FUNG</name>
<dbReference type="GO" id="GO:0004674">
    <property type="term" value="F:protein serine/threonine kinase activity"/>
    <property type="evidence" value="ECO:0007669"/>
    <property type="project" value="UniProtKB-KW"/>
</dbReference>
<evidence type="ECO:0000313" key="12">
    <source>
        <dbReference type="EMBL" id="ORX94614.1"/>
    </source>
</evidence>
<dbReference type="GO" id="GO:0004713">
    <property type="term" value="F:protein tyrosine kinase activity"/>
    <property type="evidence" value="ECO:0007669"/>
    <property type="project" value="TreeGrafter"/>
</dbReference>
<dbReference type="Pfam" id="PF00069">
    <property type="entry name" value="Pkinase"/>
    <property type="match status" value="1"/>
</dbReference>
<feature type="compositionally biased region" description="Polar residues" evidence="10">
    <location>
        <begin position="933"/>
        <end position="945"/>
    </location>
</feature>
<feature type="compositionally biased region" description="Polar residues" evidence="10">
    <location>
        <begin position="891"/>
        <end position="904"/>
    </location>
</feature>
<evidence type="ECO:0000256" key="2">
    <source>
        <dbReference type="ARBA" id="ARBA00008867"/>
    </source>
</evidence>
<dbReference type="PANTHER" id="PTHR24058:SF17">
    <property type="entry name" value="HOMEODOMAIN INTERACTING PROTEIN KINASE, ISOFORM D"/>
    <property type="match status" value="1"/>
</dbReference>
<feature type="compositionally biased region" description="Polar residues" evidence="10">
    <location>
        <begin position="959"/>
        <end position="1012"/>
    </location>
</feature>
<keyword evidence="5" id="KW-0597">Phosphoprotein</keyword>
<comment type="similarity">
    <text evidence="2">Belongs to the protein kinase superfamily. CMGC Ser/Thr protein kinase family. MNB/DYRK subfamily.</text>
</comment>
<feature type="region of interest" description="Disordered" evidence="10">
    <location>
        <begin position="1381"/>
        <end position="1425"/>
    </location>
</feature>
<evidence type="ECO:0000256" key="4">
    <source>
        <dbReference type="ARBA" id="ARBA00022527"/>
    </source>
</evidence>
<dbReference type="PROSITE" id="PS50011">
    <property type="entry name" value="PROTEIN_KINASE_DOM"/>
    <property type="match status" value="1"/>
</dbReference>
<sequence length="1480" mass="163099">MDHQYTSSDLPIYCNQQKPLPSPPNHSQPTQQNANTSPSGTRHLFAANAPTQPYYIPIPSPNRSNSFPPHDYHANPLQPDSIPEQPSSYTLHSFSPIVASPLATTPLDQFQLSTSNSSVRKVQRSRSKRYQSVADPSLKLRSAFRKPPAALESVLGGRGQTYSSTQKPRVLKALTANIAATYKHCNPAYAYELARNPRRVLTKPSKGVKNDGYDNENNDFILYVNDILGDESGHQYLVLEILGAGTFGQVAKCLDTKTNELVGVKVVKNKQAYFQQSIMEVKILEWLNEKFDPEDKRHLLRLLSTFIHRRHLCLVFELLSVNLYDLIKQNQFRGLSTNLVRVFTSQILDALCVLKEAKIIHCDLKPENILLKSLESATIKVIDFGSACHEQETVYTYIQSRFYRSPEVLIGLPYTTSIDMWSLGCIAVELYLGLPLFPGSSEYNQLSRIVEMLGTPPAYMIEVGKNGFNYFERALDHNNQKTYHLKSMEQYSKQYNCQEQPSKRYFSATTLPELIRTYPLPKKAMLPQEIDKEMKSREMLLDFVQGLLNLNPLERWSPHQAKLHPFISGAKYTGHFVPPTMRVSQDSSGGLSSNSTISNILKSVPSPKNEADLPHPQNTYPPDAPEMISNQIRPKAQPHYQPSPSTKKQEDPPSLNRYQSQIPGLNLAPNHATSAQSATTPFFKSQRTGRSRANTVGGAHVSDAPVQLQRYAVMSSVNRGDPTDDPVIVVTVDSGDAADESRRKQSQAVDDELASISATMNAGQHRDSSNKSDQAEGSSIQHPSPSTGINSRPLPIRPTYTSIPKFQGAPPVLPAIQVSRPVDRLSLDALSGSEVRQPNKPKAQYSLESIVSPRDDARMSGYGMSKPRRLADMGSLSNSYEDKPSYLRSPMASSSFSYADSKPTTPLKIDTRFTHNPSHPRSTQTKFEPVSPYNENPAPTVTQSYFPPGSNLPRGPGTHNFSPVDIQSTQQLPPVNSNTSSGLGLYGVSQTDASEAQHSLNRVPSKPSSLSGFHSERSPQPLHGVHSRSETMPANSSRFSTPNNPNPPPYSVQQPPSNPGQHPRKNTANCPSPSNRGLADPSSECPRRIYQEYPLQEVTSEEPNTTVTPRSRLDIQDINHRDGPRVPPNTSQSSPHQRTPANYLVSPPQYETSPKQYQTRGYVQPVHTSSPLISSTNASYKGQSFVSPYQKSMNLHGSHGPPPMASSVSAHTPRQPPAQLQSIIVPTNEDSIETKASGFQSHTIPSTLSGTHSFDLDYRPIRNAGINTSQGSCEEEALPAPTSMSTQANTSQRKQWFDVKSYFGHGSRSKHKEKAVDILPVAFSPTTTATTTSSSNISVSNPTVTAIPQFPLEGSYSGYPNFETADFHLQSPYVNTYQFSPNLNSHNYQQQSPGISSRAGPSQNHYGPNFDGNPRSNPASHPVPIPVPVPVSTSLSYRETSAFYPPNSLGSDSGMLPGSPSTQRKSNGNSIGIMVDHLPQ</sequence>
<dbReference type="FunFam" id="3.30.200.20:FF:000087">
    <property type="entry name" value="Dual specificity tyrosine-phosphorylation-regulated kinase 1A"/>
    <property type="match status" value="1"/>
</dbReference>
<dbReference type="STRING" id="1314790.A0A1Y1YAH9"/>
<dbReference type="OrthoDB" id="9332038at2759"/>
<evidence type="ECO:0000256" key="7">
    <source>
        <dbReference type="ARBA" id="ARBA00022741"/>
    </source>
</evidence>
<dbReference type="GO" id="GO:0005737">
    <property type="term" value="C:cytoplasm"/>
    <property type="evidence" value="ECO:0007669"/>
    <property type="project" value="UniProtKB-SubCell"/>
</dbReference>
<feature type="compositionally biased region" description="Polar residues" evidence="10">
    <location>
        <begin position="27"/>
        <end position="40"/>
    </location>
</feature>
<keyword evidence="13" id="KW-1185">Reference proteome</keyword>
<keyword evidence="3" id="KW-0963">Cytoplasm</keyword>
<feature type="compositionally biased region" description="Polar residues" evidence="10">
    <location>
        <begin position="1381"/>
        <end position="1406"/>
    </location>
</feature>
<comment type="caution">
    <text evidence="12">The sequence shown here is derived from an EMBL/GenBank/DDBJ whole genome shotgun (WGS) entry which is preliminary data.</text>
</comment>
<proteinExistence type="inferred from homology"/>
<evidence type="ECO:0000256" key="3">
    <source>
        <dbReference type="ARBA" id="ARBA00022490"/>
    </source>
</evidence>
<dbReference type="PROSITE" id="PS00108">
    <property type="entry name" value="PROTEIN_KINASE_ST"/>
    <property type="match status" value="1"/>
</dbReference>
<feature type="compositionally biased region" description="Polar residues" evidence="10">
    <location>
        <begin position="1459"/>
        <end position="1470"/>
    </location>
</feature>
<dbReference type="Gene3D" id="3.30.200.20">
    <property type="entry name" value="Phosphorylase Kinase, domain 1"/>
    <property type="match status" value="1"/>
</dbReference>
<feature type="region of interest" description="Disordered" evidence="10">
    <location>
        <begin position="889"/>
        <end position="1154"/>
    </location>
</feature>
<feature type="region of interest" description="Disordered" evidence="10">
    <location>
        <begin position="1"/>
        <end position="89"/>
    </location>
</feature>
<feature type="region of interest" description="Disordered" evidence="10">
    <location>
        <begin position="1443"/>
        <end position="1480"/>
    </location>
</feature>
<evidence type="ECO:0000256" key="1">
    <source>
        <dbReference type="ARBA" id="ARBA00004496"/>
    </source>
</evidence>
<organism evidence="12 13">
    <name type="scientific">Basidiobolus meristosporus CBS 931.73</name>
    <dbReference type="NCBI Taxonomy" id="1314790"/>
    <lineage>
        <taxon>Eukaryota</taxon>
        <taxon>Fungi</taxon>
        <taxon>Fungi incertae sedis</taxon>
        <taxon>Zoopagomycota</taxon>
        <taxon>Entomophthoromycotina</taxon>
        <taxon>Basidiobolomycetes</taxon>
        <taxon>Basidiobolales</taxon>
        <taxon>Basidiobolaceae</taxon>
        <taxon>Basidiobolus</taxon>
    </lineage>
</organism>
<evidence type="ECO:0000313" key="13">
    <source>
        <dbReference type="Proteomes" id="UP000193498"/>
    </source>
</evidence>
<feature type="region of interest" description="Disordered" evidence="10">
    <location>
        <begin position="760"/>
        <end position="796"/>
    </location>
</feature>
<evidence type="ECO:0000256" key="6">
    <source>
        <dbReference type="ARBA" id="ARBA00022679"/>
    </source>
</evidence>
<dbReference type="Proteomes" id="UP000193498">
    <property type="component" value="Unassembled WGS sequence"/>
</dbReference>
<feature type="domain" description="Protein kinase" evidence="11">
    <location>
        <begin position="236"/>
        <end position="567"/>
    </location>
</feature>
<feature type="region of interest" description="Disordered" evidence="10">
    <location>
        <begin position="578"/>
        <end position="701"/>
    </location>
</feature>
<feature type="compositionally biased region" description="Polar residues" evidence="10">
    <location>
        <begin position="914"/>
        <end position="926"/>
    </location>
</feature>
<evidence type="ECO:0000256" key="10">
    <source>
        <dbReference type="SAM" id="MobiDB-lite"/>
    </source>
</evidence>
<feature type="compositionally biased region" description="Polar residues" evidence="10">
    <location>
        <begin position="671"/>
        <end position="694"/>
    </location>
</feature>
<evidence type="ECO:0000259" key="11">
    <source>
        <dbReference type="PROSITE" id="PS50011"/>
    </source>
</evidence>
<feature type="compositionally biased region" description="Polar residues" evidence="10">
    <location>
        <begin position="1"/>
        <end position="19"/>
    </location>
</feature>
<protein>
    <recommendedName>
        <fullName evidence="11">Protein kinase domain-containing protein</fullName>
    </recommendedName>
</protein>
<gene>
    <name evidence="12" type="ORF">K493DRAFT_301943</name>
</gene>
<reference evidence="12 13" key="1">
    <citation type="submission" date="2016-07" db="EMBL/GenBank/DDBJ databases">
        <title>Pervasive Adenine N6-methylation of Active Genes in Fungi.</title>
        <authorList>
            <consortium name="DOE Joint Genome Institute"/>
            <person name="Mondo S.J."/>
            <person name="Dannebaum R.O."/>
            <person name="Kuo R.C."/>
            <person name="Labutti K."/>
            <person name="Haridas S."/>
            <person name="Kuo A."/>
            <person name="Salamov A."/>
            <person name="Ahrendt S.R."/>
            <person name="Lipzen A."/>
            <person name="Sullivan W."/>
            <person name="Andreopoulos W.B."/>
            <person name="Clum A."/>
            <person name="Lindquist E."/>
            <person name="Daum C."/>
            <person name="Ramamoorthy G.K."/>
            <person name="Gryganskyi A."/>
            <person name="Culley D."/>
            <person name="Magnuson J.K."/>
            <person name="James T.Y."/>
            <person name="O'Malley M.A."/>
            <person name="Stajich J.E."/>
            <person name="Spatafora J.W."/>
            <person name="Visel A."/>
            <person name="Grigoriev I.V."/>
        </authorList>
    </citation>
    <scope>NUCLEOTIDE SEQUENCE [LARGE SCALE GENOMIC DNA]</scope>
    <source>
        <strain evidence="12 13">CBS 931.73</strain>
    </source>
</reference>
<comment type="subcellular location">
    <subcellularLocation>
        <location evidence="1">Cytoplasm</location>
    </subcellularLocation>
</comment>
<dbReference type="GO" id="GO:0005524">
    <property type="term" value="F:ATP binding"/>
    <property type="evidence" value="ECO:0007669"/>
    <property type="project" value="UniProtKB-KW"/>
</dbReference>
<evidence type="ECO:0000256" key="9">
    <source>
        <dbReference type="ARBA" id="ARBA00022840"/>
    </source>
</evidence>